<reference evidence="12" key="1">
    <citation type="journal article" date="2023" name="G3 (Bethesda)">
        <title>A reference genome for the long-term kleptoplast-retaining sea slug Elysia crispata morphotype clarki.</title>
        <authorList>
            <person name="Eastman K.E."/>
            <person name="Pendleton A.L."/>
            <person name="Shaikh M.A."/>
            <person name="Suttiyut T."/>
            <person name="Ogas R."/>
            <person name="Tomko P."/>
            <person name="Gavelis G."/>
            <person name="Widhalm J.R."/>
            <person name="Wisecaver J.H."/>
        </authorList>
    </citation>
    <scope>NUCLEOTIDE SEQUENCE</scope>
    <source>
        <strain evidence="12">ECLA1</strain>
    </source>
</reference>
<comment type="caution">
    <text evidence="12">The sequence shown here is derived from an EMBL/GenBank/DDBJ whole genome shotgun (WGS) entry which is preliminary data.</text>
</comment>
<evidence type="ECO:0000256" key="9">
    <source>
        <dbReference type="ARBA" id="ARBA00023136"/>
    </source>
</evidence>
<keyword evidence="9" id="KW-0472">Membrane</keyword>
<evidence type="ECO:0000313" key="13">
    <source>
        <dbReference type="Proteomes" id="UP001283361"/>
    </source>
</evidence>
<organism evidence="12 13">
    <name type="scientific">Elysia crispata</name>
    <name type="common">lettuce slug</name>
    <dbReference type="NCBI Taxonomy" id="231223"/>
    <lineage>
        <taxon>Eukaryota</taxon>
        <taxon>Metazoa</taxon>
        <taxon>Spiralia</taxon>
        <taxon>Lophotrochozoa</taxon>
        <taxon>Mollusca</taxon>
        <taxon>Gastropoda</taxon>
        <taxon>Heterobranchia</taxon>
        <taxon>Euthyneura</taxon>
        <taxon>Panpulmonata</taxon>
        <taxon>Sacoglossa</taxon>
        <taxon>Placobranchoidea</taxon>
        <taxon>Plakobranchidae</taxon>
        <taxon>Elysia</taxon>
    </lineage>
</organism>
<dbReference type="PANTHER" id="PTHR14995:SF2">
    <property type="entry name" value="PROTEIN AMNIONLESS"/>
    <property type="match status" value="1"/>
</dbReference>
<evidence type="ECO:0000256" key="7">
    <source>
        <dbReference type="ARBA" id="ARBA00022927"/>
    </source>
</evidence>
<evidence type="ECO:0000256" key="2">
    <source>
        <dbReference type="ARBA" id="ARBA00021200"/>
    </source>
</evidence>
<dbReference type="GO" id="GO:0030139">
    <property type="term" value="C:endocytic vesicle"/>
    <property type="evidence" value="ECO:0007669"/>
    <property type="project" value="TreeGrafter"/>
</dbReference>
<gene>
    <name evidence="12" type="ORF">RRG08_048367</name>
</gene>
<evidence type="ECO:0000256" key="6">
    <source>
        <dbReference type="ARBA" id="ARBA00022729"/>
    </source>
</evidence>
<evidence type="ECO:0000256" key="1">
    <source>
        <dbReference type="ARBA" id="ARBA00004251"/>
    </source>
</evidence>
<keyword evidence="13" id="KW-1185">Reference proteome</keyword>
<feature type="region of interest" description="Disordered" evidence="10">
    <location>
        <begin position="306"/>
        <end position="478"/>
    </location>
</feature>
<protein>
    <recommendedName>
        <fullName evidence="2">Protein amnionless</fullName>
    </recommendedName>
</protein>
<evidence type="ECO:0000256" key="4">
    <source>
        <dbReference type="ARBA" id="ARBA00022475"/>
    </source>
</evidence>
<dbReference type="GO" id="GO:0015031">
    <property type="term" value="P:protein transport"/>
    <property type="evidence" value="ECO:0007669"/>
    <property type="project" value="UniProtKB-KW"/>
</dbReference>
<dbReference type="InterPro" id="IPR026112">
    <property type="entry name" value="AMN"/>
</dbReference>
<evidence type="ECO:0000256" key="11">
    <source>
        <dbReference type="SAM" id="SignalP"/>
    </source>
</evidence>
<dbReference type="PANTHER" id="PTHR14995">
    <property type="entry name" value="AMNIONLESS"/>
    <property type="match status" value="1"/>
</dbReference>
<evidence type="ECO:0000256" key="10">
    <source>
        <dbReference type="SAM" id="MobiDB-lite"/>
    </source>
</evidence>
<dbReference type="AlphaFoldDB" id="A0AAE1ECM1"/>
<dbReference type="GO" id="GO:0016324">
    <property type="term" value="C:apical plasma membrane"/>
    <property type="evidence" value="ECO:0007669"/>
    <property type="project" value="TreeGrafter"/>
</dbReference>
<evidence type="ECO:0000256" key="3">
    <source>
        <dbReference type="ARBA" id="ARBA00022448"/>
    </source>
</evidence>
<dbReference type="GO" id="GO:0006898">
    <property type="term" value="P:receptor-mediated endocytosis"/>
    <property type="evidence" value="ECO:0007669"/>
    <property type="project" value="TreeGrafter"/>
</dbReference>
<sequence>MAKVTLFCIYVFFFAHSEALYKRWLPNTDFGNSENWNAGRAPCGNDVVIIPDESPVVYVQTNTTMKELVLPASGEIILGRSVALGFTSAPTNCSMDPTGDVEFIATDPASWMDTDNWCSTATELGACDKTYRLDVEQVPCKYDDVVFARNHGYFVDLSNNVPNMAIKSLKISGSSFTTKTFSTFLNQTEGKLMFHVGANSGTLQVTRKSCASKAGCACGNDRPEISEKICAGLRDSCNRPRCPTSVMPVGMCCRLCGAYFNLTKGYGFDLDHLKSTLSKEFLNNQAKQAGIHTDWDDQKASEHLDWDDQKASGHSDWDEQKASGHSDWDDQKASGHSDWDDQKASGHSDWDDQKASGHSDWDDQKASGHSDWDDQKASGHSDWDDQKASGHSDWDDQKASGHSDWDDQKASGHSDWDDQKASGHSDWDDQKASGHSDWDDQKASGHSDWDDQKASGHSDWDDQKASGHFCSDLNNREK</sequence>
<feature type="signal peptide" evidence="11">
    <location>
        <begin position="1"/>
        <end position="19"/>
    </location>
</feature>
<feature type="compositionally biased region" description="Basic and acidic residues" evidence="10">
    <location>
        <begin position="306"/>
        <end position="465"/>
    </location>
</feature>
<dbReference type="EMBL" id="JAWDGP010000283">
    <property type="protein sequence ID" value="KAK3801780.1"/>
    <property type="molecule type" value="Genomic_DNA"/>
</dbReference>
<dbReference type="Pfam" id="PF14828">
    <property type="entry name" value="Amnionless"/>
    <property type="match status" value="1"/>
</dbReference>
<keyword evidence="5" id="KW-0812">Transmembrane</keyword>
<keyword evidence="6 11" id="KW-0732">Signal</keyword>
<name>A0AAE1ECM1_9GAST</name>
<keyword evidence="3" id="KW-0813">Transport</keyword>
<accession>A0AAE1ECM1</accession>
<keyword evidence="7" id="KW-0653">Protein transport</keyword>
<keyword evidence="8" id="KW-1133">Transmembrane helix</keyword>
<evidence type="ECO:0000256" key="5">
    <source>
        <dbReference type="ARBA" id="ARBA00022692"/>
    </source>
</evidence>
<dbReference type="Proteomes" id="UP001283361">
    <property type="component" value="Unassembled WGS sequence"/>
</dbReference>
<evidence type="ECO:0000313" key="12">
    <source>
        <dbReference type="EMBL" id="KAK3801780.1"/>
    </source>
</evidence>
<keyword evidence="4" id="KW-1003">Cell membrane</keyword>
<proteinExistence type="predicted"/>
<evidence type="ECO:0000256" key="8">
    <source>
        <dbReference type="ARBA" id="ARBA00022989"/>
    </source>
</evidence>
<comment type="subcellular location">
    <subcellularLocation>
        <location evidence="1">Cell membrane</location>
        <topology evidence="1">Single-pass type I membrane protein</topology>
    </subcellularLocation>
</comment>
<feature type="chain" id="PRO_5042100103" description="Protein amnionless" evidence="11">
    <location>
        <begin position="20"/>
        <end position="478"/>
    </location>
</feature>